<comment type="caution">
    <text evidence="2">The sequence shown here is derived from an EMBL/GenBank/DDBJ whole genome shotgun (WGS) entry which is preliminary data.</text>
</comment>
<organism evidence="2 3">
    <name type="scientific">Acropora cervicornis</name>
    <name type="common">Staghorn coral</name>
    <dbReference type="NCBI Taxonomy" id="6130"/>
    <lineage>
        <taxon>Eukaryota</taxon>
        <taxon>Metazoa</taxon>
        <taxon>Cnidaria</taxon>
        <taxon>Anthozoa</taxon>
        <taxon>Hexacorallia</taxon>
        <taxon>Scleractinia</taxon>
        <taxon>Astrocoeniina</taxon>
        <taxon>Acroporidae</taxon>
        <taxon>Acropora</taxon>
    </lineage>
</organism>
<evidence type="ECO:0000256" key="1">
    <source>
        <dbReference type="SAM" id="Coils"/>
    </source>
</evidence>
<protein>
    <submittedName>
        <fullName evidence="2">DNA repair protein RAD50</fullName>
    </submittedName>
</protein>
<name>A0AAD9PQE6_ACRCE</name>
<dbReference type="EMBL" id="JARQWQ010000218">
    <property type="protein sequence ID" value="KAK2547078.1"/>
    <property type="molecule type" value="Genomic_DNA"/>
</dbReference>
<accession>A0AAD9PQE6</accession>
<dbReference type="Proteomes" id="UP001249851">
    <property type="component" value="Unassembled WGS sequence"/>
</dbReference>
<keyword evidence="1" id="KW-0175">Coiled coil</keyword>
<feature type="coiled-coil region" evidence="1">
    <location>
        <begin position="48"/>
        <end position="252"/>
    </location>
</feature>
<reference evidence="2" key="1">
    <citation type="journal article" date="2023" name="G3 (Bethesda)">
        <title>Whole genome assembly and annotation of the endangered Caribbean coral Acropora cervicornis.</title>
        <authorList>
            <person name="Selwyn J.D."/>
            <person name="Vollmer S.V."/>
        </authorList>
    </citation>
    <scope>NUCLEOTIDE SEQUENCE</scope>
    <source>
        <strain evidence="2">K2</strain>
    </source>
</reference>
<gene>
    <name evidence="2" type="ORF">P5673_033153</name>
</gene>
<keyword evidence="3" id="KW-1185">Reference proteome</keyword>
<evidence type="ECO:0000313" key="3">
    <source>
        <dbReference type="Proteomes" id="UP001249851"/>
    </source>
</evidence>
<dbReference type="AlphaFoldDB" id="A0AAD9PQE6"/>
<proteinExistence type="predicted"/>
<reference evidence="2" key="2">
    <citation type="journal article" date="2023" name="Science">
        <title>Genomic signatures of disease resistance in endangered staghorn corals.</title>
        <authorList>
            <person name="Vollmer S.V."/>
            <person name="Selwyn J.D."/>
            <person name="Despard B.A."/>
            <person name="Roesel C.L."/>
        </authorList>
    </citation>
    <scope>NUCLEOTIDE SEQUENCE</scope>
    <source>
        <strain evidence="2">K2</strain>
    </source>
</reference>
<sequence length="274" mass="31796">MSFTDQGSKDVKPGWKALTLYDNVEAVVEQNQLESLVKNEIPDAKSKLDAINSEEQTIKNRITELEDLLNITEKEEQNARQMEPDIRMLAKHKGELRELDRNISLLQSKMNGLDLEAQLQRRTHLEEQKSEVTANNVAFEREIKEAETELTPLAAGLEELQDQKVAVTREKERVDHENKKLLDRIRTSRDEVRMRTDAINRYVTLGGDAALEDNKARLRELADRTDKLKREKDVISNKIDKLKEDIANQQVRTNIHTYIHTTLFKLRFRVARKS</sequence>
<evidence type="ECO:0000313" key="2">
    <source>
        <dbReference type="EMBL" id="KAK2547078.1"/>
    </source>
</evidence>